<dbReference type="WBParaSite" id="GPLIN_000878300">
    <property type="protein sequence ID" value="GPLIN_000878300"/>
    <property type="gene ID" value="GPLIN_000878300"/>
</dbReference>
<reference evidence="2" key="1">
    <citation type="submission" date="2014-05" db="EMBL/GenBank/DDBJ databases">
        <title>The genome and life-stage specific transcriptomes of Globodera pallida elucidate key aspects of plant parasitism by a cyst nematode.</title>
        <authorList>
            <person name="Cotton J.A."/>
            <person name="Lilley C.J."/>
            <person name="Jones L.M."/>
            <person name="Kikuchi T."/>
            <person name="Reid A.J."/>
            <person name="Thorpe P."/>
            <person name="Tsai I.J."/>
            <person name="Beasley H."/>
            <person name="Blok V."/>
            <person name="Cock P.J.A."/>
            <person name="Van den Akker S.E."/>
            <person name="Holroyd N."/>
            <person name="Hunt M."/>
            <person name="Mantelin S."/>
            <person name="Naghra H."/>
            <person name="Pain A."/>
            <person name="Palomares-Rius J.E."/>
            <person name="Zarowiecki M."/>
            <person name="Berriman M."/>
            <person name="Jones J.T."/>
            <person name="Urwin P.E."/>
        </authorList>
    </citation>
    <scope>NUCLEOTIDE SEQUENCE [LARGE SCALE GENOMIC DNA]</scope>
    <source>
        <strain evidence="2">Lindley</strain>
    </source>
</reference>
<protein>
    <submittedName>
        <fullName evidence="3">Transposase</fullName>
    </submittedName>
</protein>
<accession>A0A183C7D7</accession>
<dbReference type="Proteomes" id="UP000050741">
    <property type="component" value="Unassembled WGS sequence"/>
</dbReference>
<evidence type="ECO:0000256" key="1">
    <source>
        <dbReference type="SAM" id="MobiDB-lite"/>
    </source>
</evidence>
<sequence length="117" mass="13894">MPFGRVLLIVRNKSRTMHRAARKGLGSWRFVHESRKLHENIRIAYERLKFVVDRQLNGESSYEAQFEQLKRKYEEKTKKSMVKKRALMAEFRERGEDIQRRAPCQAKGALRSEKDGD</sequence>
<evidence type="ECO:0000313" key="2">
    <source>
        <dbReference type="Proteomes" id="UP000050741"/>
    </source>
</evidence>
<dbReference type="AlphaFoldDB" id="A0A183C7D7"/>
<evidence type="ECO:0000313" key="3">
    <source>
        <dbReference type="WBParaSite" id="GPLIN_000878300"/>
    </source>
</evidence>
<reference evidence="3" key="2">
    <citation type="submission" date="2016-06" db="UniProtKB">
        <authorList>
            <consortium name="WormBaseParasite"/>
        </authorList>
    </citation>
    <scope>IDENTIFICATION</scope>
</reference>
<keyword evidence="2" id="KW-1185">Reference proteome</keyword>
<proteinExistence type="predicted"/>
<name>A0A183C7D7_GLOPA</name>
<organism evidence="2 3">
    <name type="scientific">Globodera pallida</name>
    <name type="common">Potato cyst nematode worm</name>
    <name type="synonym">Heterodera pallida</name>
    <dbReference type="NCBI Taxonomy" id="36090"/>
    <lineage>
        <taxon>Eukaryota</taxon>
        <taxon>Metazoa</taxon>
        <taxon>Ecdysozoa</taxon>
        <taxon>Nematoda</taxon>
        <taxon>Chromadorea</taxon>
        <taxon>Rhabditida</taxon>
        <taxon>Tylenchina</taxon>
        <taxon>Tylenchomorpha</taxon>
        <taxon>Tylenchoidea</taxon>
        <taxon>Heteroderidae</taxon>
        <taxon>Heteroderinae</taxon>
        <taxon>Globodera</taxon>
    </lineage>
</organism>
<feature type="region of interest" description="Disordered" evidence="1">
    <location>
        <begin position="98"/>
        <end position="117"/>
    </location>
</feature>